<dbReference type="Proteomes" id="UP000823388">
    <property type="component" value="Chromosome 9K"/>
</dbReference>
<name>A0A8T0NJE5_PANVG</name>
<reference evidence="1" key="1">
    <citation type="submission" date="2020-05" db="EMBL/GenBank/DDBJ databases">
        <title>WGS assembly of Panicum virgatum.</title>
        <authorList>
            <person name="Lovell J.T."/>
            <person name="Jenkins J."/>
            <person name="Shu S."/>
            <person name="Juenger T.E."/>
            <person name="Schmutz J."/>
        </authorList>
    </citation>
    <scope>NUCLEOTIDE SEQUENCE</scope>
    <source>
        <strain evidence="1">AP13</strain>
    </source>
</reference>
<sequence length="235" mass="25081">MSLAPAHHYLISAGARHCQHPAQPDPAIANSSRTAAGARHRLHHRVATITPAVRQTLSPTSTTAIRGPVASVSARAILNDVVKALEGSVPFFSFNVADGLYVATGFVIVPLPDEMDDVTLLEATGHPSPTKEGAEEAAASTMIWAAKHDFGVVVADFNFTEGQRLQKENENLRKNNVFLSSGWIQPLGHLEILEKTLEAITLDAVDVCPRYSVGSLAEAATVAVQELSSEPMDES</sequence>
<protein>
    <submittedName>
        <fullName evidence="1">Uncharacterized protein</fullName>
    </submittedName>
</protein>
<keyword evidence="2" id="KW-1185">Reference proteome</keyword>
<dbReference type="EMBL" id="CM029053">
    <property type="protein sequence ID" value="KAG2550091.1"/>
    <property type="molecule type" value="Genomic_DNA"/>
</dbReference>
<evidence type="ECO:0000313" key="1">
    <source>
        <dbReference type="EMBL" id="KAG2550091.1"/>
    </source>
</evidence>
<gene>
    <name evidence="1" type="ORF">PVAP13_9KG240913</name>
</gene>
<evidence type="ECO:0000313" key="2">
    <source>
        <dbReference type="Proteomes" id="UP000823388"/>
    </source>
</evidence>
<dbReference type="AlphaFoldDB" id="A0A8T0NJE5"/>
<organism evidence="1 2">
    <name type="scientific">Panicum virgatum</name>
    <name type="common">Blackwell switchgrass</name>
    <dbReference type="NCBI Taxonomy" id="38727"/>
    <lineage>
        <taxon>Eukaryota</taxon>
        <taxon>Viridiplantae</taxon>
        <taxon>Streptophyta</taxon>
        <taxon>Embryophyta</taxon>
        <taxon>Tracheophyta</taxon>
        <taxon>Spermatophyta</taxon>
        <taxon>Magnoliopsida</taxon>
        <taxon>Liliopsida</taxon>
        <taxon>Poales</taxon>
        <taxon>Poaceae</taxon>
        <taxon>PACMAD clade</taxon>
        <taxon>Panicoideae</taxon>
        <taxon>Panicodae</taxon>
        <taxon>Paniceae</taxon>
        <taxon>Panicinae</taxon>
        <taxon>Panicum</taxon>
        <taxon>Panicum sect. Hiantes</taxon>
    </lineage>
</organism>
<accession>A0A8T0NJE5</accession>
<comment type="caution">
    <text evidence="1">The sequence shown here is derived from an EMBL/GenBank/DDBJ whole genome shotgun (WGS) entry which is preliminary data.</text>
</comment>
<proteinExistence type="predicted"/>